<evidence type="ECO:0000259" key="1">
    <source>
        <dbReference type="Pfam" id="PF14588"/>
    </source>
</evidence>
<dbReference type="KEGG" id="msto:MSTO_42500"/>
<dbReference type="CDD" id="cd02199">
    <property type="entry name" value="YjgF_YER057c_UK114_like_1"/>
    <property type="match status" value="1"/>
</dbReference>
<dbReference type="InterPro" id="IPR013813">
    <property type="entry name" value="Endoribo_LPSP/chorism_mut-like"/>
</dbReference>
<accession>A0A7I7QCK7</accession>
<dbReference type="SUPFAM" id="SSF55298">
    <property type="entry name" value="YjgF-like"/>
    <property type="match status" value="1"/>
</dbReference>
<dbReference type="Pfam" id="PF14588">
    <property type="entry name" value="YjgF_endoribonc"/>
    <property type="match status" value="1"/>
</dbReference>
<dbReference type="InterPro" id="IPR035959">
    <property type="entry name" value="RutC-like_sf"/>
</dbReference>
<dbReference type="Gene3D" id="3.30.1330.40">
    <property type="entry name" value="RutC-like"/>
    <property type="match status" value="1"/>
</dbReference>
<proteinExistence type="predicted"/>
<sequence>MPDMTSTHSGVERRLTERGLTLPQVAAPTAAYLPAVIDGGHVYTSGQLPLVDGALKLIGKVGSDVAPDQARACALICALNALAAIRAEIGDLDRITRIVKVTGFVASDPSFTGQPQVVNGASELLGWCFGPAGAHARSAIGVAALPLDSPVEIEITATFN</sequence>
<dbReference type="PANTHER" id="PTHR43760:SF1">
    <property type="entry name" value="ENDORIBONUCLEASE L-PSP_CHORISMATE MUTASE-LIKE DOMAIN-CONTAINING PROTEIN"/>
    <property type="match status" value="1"/>
</dbReference>
<name>A0A7I7QCK7_9MYCO</name>
<dbReference type="AlphaFoldDB" id="A0A7I7QCK7"/>
<organism evidence="2 3">
    <name type="scientific">Mycobacterium stomatepiae</name>
    <dbReference type="NCBI Taxonomy" id="470076"/>
    <lineage>
        <taxon>Bacteria</taxon>
        <taxon>Bacillati</taxon>
        <taxon>Actinomycetota</taxon>
        <taxon>Actinomycetes</taxon>
        <taxon>Mycobacteriales</taxon>
        <taxon>Mycobacteriaceae</taxon>
        <taxon>Mycobacterium</taxon>
        <taxon>Mycobacterium simiae complex</taxon>
    </lineage>
</organism>
<protein>
    <submittedName>
        <fullName evidence="2">LysR family transcriptional regulator</fullName>
    </submittedName>
</protein>
<dbReference type="RefSeq" id="WP_372513302.1">
    <property type="nucleotide sequence ID" value="NZ_AP022587.1"/>
</dbReference>
<feature type="domain" description="Endoribonuclease L-PSP/chorismate mutase-like" evidence="1">
    <location>
        <begin position="12"/>
        <end position="150"/>
    </location>
</feature>
<dbReference type="PANTHER" id="PTHR43760">
    <property type="entry name" value="ENDORIBONUCLEASE-RELATED"/>
    <property type="match status" value="1"/>
</dbReference>
<reference evidence="2 3" key="1">
    <citation type="journal article" date="2019" name="Emerg. Microbes Infect.">
        <title>Comprehensive subspecies identification of 175 nontuberculous mycobacteria species based on 7547 genomic profiles.</title>
        <authorList>
            <person name="Matsumoto Y."/>
            <person name="Kinjo T."/>
            <person name="Motooka D."/>
            <person name="Nabeya D."/>
            <person name="Jung N."/>
            <person name="Uechi K."/>
            <person name="Horii T."/>
            <person name="Iida T."/>
            <person name="Fujita J."/>
            <person name="Nakamura S."/>
        </authorList>
    </citation>
    <scope>NUCLEOTIDE SEQUENCE [LARGE SCALE GENOMIC DNA]</scope>
    <source>
        <strain evidence="2 3">JCM 17783</strain>
    </source>
</reference>
<dbReference type="EMBL" id="AP022587">
    <property type="protein sequence ID" value="BBY24045.1"/>
    <property type="molecule type" value="Genomic_DNA"/>
</dbReference>
<gene>
    <name evidence="2" type="ORF">MSTO_42500</name>
</gene>
<keyword evidence="3" id="KW-1185">Reference proteome</keyword>
<dbReference type="Proteomes" id="UP000467130">
    <property type="component" value="Chromosome"/>
</dbReference>
<evidence type="ECO:0000313" key="3">
    <source>
        <dbReference type="Proteomes" id="UP000467130"/>
    </source>
</evidence>
<evidence type="ECO:0000313" key="2">
    <source>
        <dbReference type="EMBL" id="BBY24045.1"/>
    </source>
</evidence>